<organism evidence="2 3">
    <name type="scientific">Uabimicrobium amorphum</name>
    <dbReference type="NCBI Taxonomy" id="2596890"/>
    <lineage>
        <taxon>Bacteria</taxon>
        <taxon>Pseudomonadati</taxon>
        <taxon>Planctomycetota</taxon>
        <taxon>Candidatus Uabimicrobiia</taxon>
        <taxon>Candidatus Uabimicrobiales</taxon>
        <taxon>Candidatus Uabimicrobiaceae</taxon>
        <taxon>Candidatus Uabimicrobium</taxon>
    </lineage>
</organism>
<evidence type="ECO:0000313" key="3">
    <source>
        <dbReference type="Proteomes" id="UP000326354"/>
    </source>
</evidence>
<evidence type="ECO:0000256" key="1">
    <source>
        <dbReference type="SAM" id="Phobius"/>
    </source>
</evidence>
<dbReference type="PANTHER" id="PTHR10151:SF120">
    <property type="entry name" value="BIS(5'-ADENOSYL)-TRIPHOSPHATASE"/>
    <property type="match status" value="1"/>
</dbReference>
<name>A0A5S9ILH1_UABAM</name>
<dbReference type="EMBL" id="AP019860">
    <property type="protein sequence ID" value="BBM83904.1"/>
    <property type="molecule type" value="Genomic_DNA"/>
</dbReference>
<dbReference type="GO" id="GO:0016787">
    <property type="term" value="F:hydrolase activity"/>
    <property type="evidence" value="ECO:0007669"/>
    <property type="project" value="UniProtKB-ARBA"/>
</dbReference>
<protein>
    <submittedName>
        <fullName evidence="2">Phosphodiesterase</fullName>
    </submittedName>
</protein>
<dbReference type="PANTHER" id="PTHR10151">
    <property type="entry name" value="ECTONUCLEOTIDE PYROPHOSPHATASE/PHOSPHODIESTERASE"/>
    <property type="match status" value="1"/>
</dbReference>
<dbReference type="Pfam" id="PF01663">
    <property type="entry name" value="Phosphodiest"/>
    <property type="match status" value="2"/>
</dbReference>
<dbReference type="Proteomes" id="UP000326354">
    <property type="component" value="Chromosome"/>
</dbReference>
<dbReference type="InterPro" id="IPR002591">
    <property type="entry name" value="Phosphodiest/P_Trfase"/>
</dbReference>
<keyword evidence="1" id="KW-1133">Transmembrane helix</keyword>
<dbReference type="KEGG" id="uam:UABAM_02259"/>
<dbReference type="AlphaFoldDB" id="A0A5S9ILH1"/>
<evidence type="ECO:0000313" key="2">
    <source>
        <dbReference type="EMBL" id="BBM83904.1"/>
    </source>
</evidence>
<dbReference type="RefSeq" id="WP_151968085.1">
    <property type="nucleotide sequence ID" value="NZ_AP019860.1"/>
</dbReference>
<gene>
    <name evidence="2" type="ORF">UABAM_02259</name>
</gene>
<feature type="transmembrane region" description="Helical" evidence="1">
    <location>
        <begin position="143"/>
        <end position="164"/>
    </location>
</feature>
<dbReference type="SUPFAM" id="SSF53649">
    <property type="entry name" value="Alkaline phosphatase-like"/>
    <property type="match status" value="1"/>
</dbReference>
<dbReference type="InterPro" id="IPR017850">
    <property type="entry name" value="Alkaline_phosphatase_core_sf"/>
</dbReference>
<sequence length="729" mass="83941">MRYTVLIFIMMFVIVSEFFAKPRVIVLGFDGADPQLIEKWIEHLPNIQKLQQQGTLTSLTTTNPSHSPVAWATFATGNNPGKHRIFGFLKRSIGEYKPQYAVAKAEDTLFLTLWQKIMLGAVLVVVVYIILFIFLRRKKWGKLISLVIATSLGLLCFYISGYLIPQKIPRAVPLKQGTSFWTRTGENNIKTDVIMAPIAFPAEKVACGHLLCGFGVPDALGTNGTWVVYSSESRKVHSTETGGWYRPLVWKNNVYNGVLNGPKNLLAHEEYRELRKKEQDLRAKKNKDINLLSQVRNRISQVRQKLHLKLPMKARKISNNEVEIVIQNNKQVVKKGQWSEWFFLRFDMTLAISLHGAIRIYVSSLEEEVNLYVTPIQFSPRNLPPNVKLSHPRSFASEVEKRVGMYPTLGWASATNALKDEAISERAFQQDLQNILHSREKIFQHTLKQKQDLLVAVFYFTDRASHMYWRFIDEKHPLHEPNLEHKLLDVYKEMDRIIGIAHNKLNKNDILLVVSDHGFKSFRWQVNVNTWLQKNGYLFLKDDKERSNMQVRDLFERSRLLQDIDWKRTTAYAIGLGKIFINLQNREPQGVVNQDDYYKLREEIGRKLKSFTFRGEKVVNEVFMQEKVFIGPYSHEAADIVIGFADGYRVSWQTSLGGVPNTIVEPNKSKWSGDHCSVDPRLVPGVFMCNHKVSRQNIHLQDLAPTILGIFSVKGQSMDGKKFQILNEK</sequence>
<dbReference type="OrthoDB" id="228738at2"/>
<proteinExistence type="predicted"/>
<reference evidence="2 3" key="1">
    <citation type="submission" date="2019-08" db="EMBL/GenBank/DDBJ databases">
        <title>Complete genome sequence of Candidatus Uab amorphum.</title>
        <authorList>
            <person name="Shiratori T."/>
            <person name="Suzuki S."/>
            <person name="Kakizawa Y."/>
            <person name="Ishida K."/>
        </authorList>
    </citation>
    <scope>NUCLEOTIDE SEQUENCE [LARGE SCALE GENOMIC DNA]</scope>
    <source>
        <strain evidence="2 3">SRT547</strain>
    </source>
</reference>
<feature type="transmembrane region" description="Helical" evidence="1">
    <location>
        <begin position="117"/>
        <end position="136"/>
    </location>
</feature>
<keyword evidence="1" id="KW-0812">Transmembrane</keyword>
<keyword evidence="1" id="KW-0472">Membrane</keyword>
<keyword evidence="3" id="KW-1185">Reference proteome</keyword>
<dbReference type="Gene3D" id="3.40.720.10">
    <property type="entry name" value="Alkaline Phosphatase, subunit A"/>
    <property type="match status" value="2"/>
</dbReference>
<accession>A0A5S9ILH1</accession>